<dbReference type="Pfam" id="PF01386">
    <property type="entry name" value="Ribosomal_L25p"/>
    <property type="match status" value="1"/>
</dbReference>
<dbReference type="Pfam" id="PF14693">
    <property type="entry name" value="Ribosomal_TL5_C"/>
    <property type="match status" value="1"/>
</dbReference>
<keyword evidence="1 5" id="KW-0699">rRNA-binding</keyword>
<dbReference type="STRING" id="1330330.IX53_02555"/>
<sequence length="214" mass="23957">MHELTLTVEPRSKEVKAKDLLKTGKIPAVVYGPDVEPFSISLYKVDIMKHINHLSETTVITLVMEENGERKEIHGFLKAVQRDRVTDSVIHIDFYVPAKGHKMEIHIPINFIGKAKGVEKGGILEHVMTELPVEVLPKDIVDSIDVNVEHLDFGDVLRVKDLPLPEGIKPLLDLEETVAVVEAPRAAIVEEVVEAAEEEVEPEVIEKGKKEEEE</sequence>
<organism evidence="8 9">
    <name type="scientific">Kosmotoga pacifica</name>
    <dbReference type="NCBI Taxonomy" id="1330330"/>
    <lineage>
        <taxon>Bacteria</taxon>
        <taxon>Thermotogati</taxon>
        <taxon>Thermotogota</taxon>
        <taxon>Thermotogae</taxon>
        <taxon>Kosmotogales</taxon>
        <taxon>Kosmotogaceae</taxon>
        <taxon>Kosmotoga</taxon>
    </lineage>
</organism>
<feature type="domain" description="Large ribosomal subunit protein bL25 L25" evidence="6">
    <location>
        <begin position="6"/>
        <end position="94"/>
    </location>
</feature>
<comment type="similarity">
    <text evidence="5">Belongs to the bacterial ribosomal protein bL25 family. CTC subfamily.</text>
</comment>
<dbReference type="PANTHER" id="PTHR33284:SF1">
    <property type="entry name" value="RIBOSOMAL PROTEIN L25_GLN-TRNA SYNTHETASE, ANTI-CODON-BINDING DOMAIN-CONTAINING PROTEIN"/>
    <property type="match status" value="1"/>
</dbReference>
<dbReference type="NCBIfam" id="TIGR00731">
    <property type="entry name" value="bL25_bact_ctc"/>
    <property type="match status" value="1"/>
</dbReference>
<evidence type="ECO:0000256" key="3">
    <source>
        <dbReference type="ARBA" id="ARBA00022980"/>
    </source>
</evidence>
<protein>
    <recommendedName>
        <fullName evidence="5">Large ribosomal subunit protein bL25</fullName>
    </recommendedName>
    <alternativeName>
        <fullName evidence="5">General stress protein CTC</fullName>
    </alternativeName>
</protein>
<dbReference type="HAMAP" id="MF_01334">
    <property type="entry name" value="Ribosomal_bL25_CTC"/>
    <property type="match status" value="1"/>
</dbReference>
<dbReference type="InterPro" id="IPR011035">
    <property type="entry name" value="Ribosomal_bL25/Gln-tRNA_synth"/>
</dbReference>
<evidence type="ECO:0000259" key="7">
    <source>
        <dbReference type="Pfam" id="PF14693"/>
    </source>
</evidence>
<dbReference type="InterPro" id="IPR037121">
    <property type="entry name" value="Ribosomal_bL25_C"/>
</dbReference>
<dbReference type="PATRIC" id="fig|1330330.3.peg.519"/>
<dbReference type="AlphaFoldDB" id="A0A0G2Z5P7"/>
<evidence type="ECO:0000313" key="8">
    <source>
        <dbReference type="EMBL" id="AKI96887.1"/>
    </source>
</evidence>
<dbReference type="GO" id="GO:0006412">
    <property type="term" value="P:translation"/>
    <property type="evidence" value="ECO:0007669"/>
    <property type="project" value="UniProtKB-UniRule"/>
</dbReference>
<accession>A0A0G2Z5P7</accession>
<dbReference type="RefSeq" id="WP_047754022.1">
    <property type="nucleotide sequence ID" value="NZ_CAJUHA010000004.1"/>
</dbReference>
<dbReference type="GO" id="GO:0008097">
    <property type="term" value="F:5S rRNA binding"/>
    <property type="evidence" value="ECO:0007669"/>
    <property type="project" value="InterPro"/>
</dbReference>
<dbReference type="InterPro" id="IPR020056">
    <property type="entry name" value="Rbsml_bL25/Gln-tRNA_synth_N"/>
</dbReference>
<dbReference type="InterPro" id="IPR029751">
    <property type="entry name" value="Ribosomal_L25_dom"/>
</dbReference>
<dbReference type="InterPro" id="IPR020930">
    <property type="entry name" value="Ribosomal_uL5_bac-type"/>
</dbReference>
<dbReference type="GO" id="GO:0003735">
    <property type="term" value="F:structural constituent of ribosome"/>
    <property type="evidence" value="ECO:0007669"/>
    <property type="project" value="InterPro"/>
</dbReference>
<evidence type="ECO:0000256" key="2">
    <source>
        <dbReference type="ARBA" id="ARBA00022884"/>
    </source>
</evidence>
<evidence type="ECO:0000313" key="9">
    <source>
        <dbReference type="Proteomes" id="UP000035159"/>
    </source>
</evidence>
<evidence type="ECO:0000256" key="1">
    <source>
        <dbReference type="ARBA" id="ARBA00022730"/>
    </source>
</evidence>
<comment type="subunit">
    <text evidence="5">Part of the 50S ribosomal subunit; part of the 5S rRNA/L5/L18/L25 subcomplex. Contacts the 5S rRNA. Binds to the 5S rRNA independently of L5 and L18.</text>
</comment>
<comment type="function">
    <text evidence="5">This is one of the proteins that binds to the 5S RNA in the ribosome where it forms part of the central protuberance.</text>
</comment>
<keyword evidence="9" id="KW-1185">Reference proteome</keyword>
<dbReference type="EMBL" id="CP011232">
    <property type="protein sequence ID" value="AKI96887.1"/>
    <property type="molecule type" value="Genomic_DNA"/>
</dbReference>
<dbReference type="Proteomes" id="UP000035159">
    <property type="component" value="Chromosome"/>
</dbReference>
<dbReference type="SUPFAM" id="SSF50715">
    <property type="entry name" value="Ribosomal protein L25-like"/>
    <property type="match status" value="1"/>
</dbReference>
<dbReference type="Gene3D" id="2.170.120.20">
    <property type="entry name" value="Ribosomal protein L25, beta domain"/>
    <property type="match status" value="1"/>
</dbReference>
<name>A0A0G2Z5P7_9BACT</name>
<evidence type="ECO:0000256" key="4">
    <source>
        <dbReference type="ARBA" id="ARBA00023274"/>
    </source>
</evidence>
<evidence type="ECO:0000256" key="5">
    <source>
        <dbReference type="HAMAP-Rule" id="MF_01334"/>
    </source>
</evidence>
<dbReference type="GO" id="GO:0022625">
    <property type="term" value="C:cytosolic large ribosomal subunit"/>
    <property type="evidence" value="ECO:0007669"/>
    <property type="project" value="TreeGrafter"/>
</dbReference>
<keyword evidence="3 5" id="KW-0689">Ribosomal protein</keyword>
<dbReference type="Gene3D" id="2.40.240.10">
    <property type="entry name" value="Ribosomal Protein L25, Chain P"/>
    <property type="match status" value="1"/>
</dbReference>
<dbReference type="OrthoDB" id="9790002at2"/>
<dbReference type="PANTHER" id="PTHR33284">
    <property type="entry name" value="RIBOSOMAL PROTEIN L25/GLN-TRNA SYNTHETASE, ANTI-CODON-BINDING DOMAIN-CONTAINING PROTEIN"/>
    <property type="match status" value="1"/>
</dbReference>
<feature type="domain" description="Large ribosomal subunit protein bL25 beta" evidence="7">
    <location>
        <begin position="102"/>
        <end position="185"/>
    </location>
</feature>
<dbReference type="InterPro" id="IPR020057">
    <property type="entry name" value="Ribosomal_bL25_b-dom"/>
</dbReference>
<reference evidence="8 9" key="1">
    <citation type="submission" date="2015-04" db="EMBL/GenBank/DDBJ databases">
        <title>Complete Genome Sequence of Kosmotoga pacifica SLHLJ1.</title>
        <authorList>
            <person name="Jiang L.J."/>
            <person name="Shao Z.Z."/>
            <person name="Jebbar M."/>
        </authorList>
    </citation>
    <scope>NUCLEOTIDE SEQUENCE [LARGE SCALE GENOMIC DNA]</scope>
    <source>
        <strain evidence="8 9">SLHLJ1</strain>
    </source>
</reference>
<dbReference type="KEGG" id="kpf:IX53_02555"/>
<dbReference type="InterPro" id="IPR001021">
    <property type="entry name" value="Ribosomal_bL25_long"/>
</dbReference>
<dbReference type="CDD" id="cd00495">
    <property type="entry name" value="Ribosomal_L25_TL5_CTC"/>
    <property type="match status" value="1"/>
</dbReference>
<evidence type="ECO:0000259" key="6">
    <source>
        <dbReference type="Pfam" id="PF01386"/>
    </source>
</evidence>
<proteinExistence type="inferred from homology"/>
<keyword evidence="2 5" id="KW-0694">RNA-binding</keyword>
<keyword evidence="4 5" id="KW-0687">Ribonucleoprotein</keyword>
<gene>
    <name evidence="5" type="primary">rplY</name>
    <name evidence="5" type="synonym">ctc</name>
    <name evidence="8" type="ORF">IX53_02555</name>
</gene>